<dbReference type="SUPFAM" id="SSF55856">
    <property type="entry name" value="Cytochrome b5-like heme/steroid binding domain"/>
    <property type="match status" value="1"/>
</dbReference>
<feature type="transmembrane region" description="Helical" evidence="1">
    <location>
        <begin position="124"/>
        <end position="143"/>
    </location>
</feature>
<dbReference type="CDD" id="cd03506">
    <property type="entry name" value="Delta6-FADS-like"/>
    <property type="match status" value="1"/>
</dbReference>
<feature type="transmembrane region" description="Helical" evidence="1">
    <location>
        <begin position="283"/>
        <end position="306"/>
    </location>
</feature>
<keyword evidence="1" id="KW-0812">Transmembrane</keyword>
<dbReference type="Gene3D" id="3.10.120.10">
    <property type="entry name" value="Cytochrome b5-like heme/steroid binding domain"/>
    <property type="match status" value="1"/>
</dbReference>
<feature type="transmembrane region" description="Helical" evidence="1">
    <location>
        <begin position="219"/>
        <end position="238"/>
    </location>
</feature>
<evidence type="ECO:0000256" key="1">
    <source>
        <dbReference type="SAM" id="Phobius"/>
    </source>
</evidence>
<dbReference type="PROSITE" id="PS50255">
    <property type="entry name" value="CYTOCHROME_B5_2"/>
    <property type="match status" value="1"/>
</dbReference>
<dbReference type="EMBL" id="MN738779">
    <property type="protein sequence ID" value="QHS84303.1"/>
    <property type="molecule type" value="Genomic_DNA"/>
</dbReference>
<dbReference type="InterPro" id="IPR005804">
    <property type="entry name" value="FA_desaturase_dom"/>
</dbReference>
<proteinExistence type="predicted"/>
<keyword evidence="1" id="KW-1133">Transmembrane helix</keyword>
<sequence>MSKTYSDNIIQIDNILYSTDALAKNHPGGKLFVEIFGGKDATNTFMSYHRRLFPHSKMDFAKIKILEEEKINCMDPEYIELCKIIEKNIPYGNSFSNFNYYLKITCLLLFTLSFESYTHYISNYNIINCAVIGFLYALIGLNIQHDANHGAISKNPNVNRFYGLTQNYIGGSAINWIHQHVVQHHIYTNDINNDPDIMSNAIIRLNPLQKLLPFHSYQYIYTFLIIGLFGFVTVISNIPNLVNGIIYTPMNSYTKKYRLHEMSGALFFILRWVILPLNSNNNIYSLLNTSLLYIVAGYYLAFFFIISHNYEGVYMFDKNSEQGFLRQQVMSSSNVGGKWLCFINGGLNYQIEHHLFPRMSHIHYPYISHIVKKFCIERNIPYKHFPSIYDNIISCSKHLYNMGNKLQFSK</sequence>
<keyword evidence="1" id="KW-0472">Membrane</keyword>
<protein>
    <recommendedName>
        <fullName evidence="2">Cytochrome b5 heme-binding domain-containing protein</fullName>
    </recommendedName>
</protein>
<dbReference type="Pfam" id="PF00487">
    <property type="entry name" value="FA_desaturase"/>
    <property type="match status" value="1"/>
</dbReference>
<dbReference type="AlphaFoldDB" id="A0A6C0AXU9"/>
<dbReference type="PANTHER" id="PTHR19353">
    <property type="entry name" value="FATTY ACID DESATURASE 2"/>
    <property type="match status" value="1"/>
</dbReference>
<feature type="transmembrane region" description="Helical" evidence="1">
    <location>
        <begin position="259"/>
        <end position="277"/>
    </location>
</feature>
<dbReference type="GO" id="GO:0006629">
    <property type="term" value="P:lipid metabolic process"/>
    <property type="evidence" value="ECO:0007669"/>
    <property type="project" value="InterPro"/>
</dbReference>
<evidence type="ECO:0000259" key="2">
    <source>
        <dbReference type="PROSITE" id="PS50255"/>
    </source>
</evidence>
<dbReference type="PANTHER" id="PTHR19353:SF75">
    <property type="entry name" value="FATTY ACID DESATURASE, PUTATIVE-RELATED"/>
    <property type="match status" value="1"/>
</dbReference>
<dbReference type="InterPro" id="IPR001199">
    <property type="entry name" value="Cyt_B5-like_heme/steroid-bd"/>
</dbReference>
<reference evidence="3" key="1">
    <citation type="journal article" date="2020" name="Nature">
        <title>Giant virus diversity and host interactions through global metagenomics.</title>
        <authorList>
            <person name="Schulz F."/>
            <person name="Roux S."/>
            <person name="Paez-Espino D."/>
            <person name="Jungbluth S."/>
            <person name="Walsh D.A."/>
            <person name="Denef V.J."/>
            <person name="McMahon K.D."/>
            <person name="Konstantinidis K.T."/>
            <person name="Eloe-Fadrosh E.A."/>
            <person name="Kyrpides N.C."/>
            <person name="Woyke T."/>
        </authorList>
    </citation>
    <scope>NUCLEOTIDE SEQUENCE</scope>
    <source>
        <strain evidence="3">GVMAG-S-ERX555965-48</strain>
    </source>
</reference>
<dbReference type="GO" id="GO:0016020">
    <property type="term" value="C:membrane"/>
    <property type="evidence" value="ECO:0007669"/>
    <property type="project" value="TreeGrafter"/>
</dbReference>
<evidence type="ECO:0000313" key="3">
    <source>
        <dbReference type="EMBL" id="QHS84303.1"/>
    </source>
</evidence>
<name>A0A6C0AXU9_9ZZZZ</name>
<dbReference type="PIRSF" id="PIRSF015921">
    <property type="entry name" value="FA_sphinglp_des"/>
    <property type="match status" value="1"/>
</dbReference>
<feature type="domain" description="Cytochrome b5 heme-binding" evidence="2">
    <location>
        <begin position="1"/>
        <end position="75"/>
    </location>
</feature>
<dbReference type="InterPro" id="IPR036400">
    <property type="entry name" value="Cyt_B5-like_heme/steroid_sf"/>
</dbReference>
<organism evidence="3">
    <name type="scientific">viral metagenome</name>
    <dbReference type="NCBI Taxonomy" id="1070528"/>
    <lineage>
        <taxon>unclassified sequences</taxon>
        <taxon>metagenomes</taxon>
        <taxon>organismal metagenomes</taxon>
    </lineage>
</organism>
<accession>A0A6C0AXU9</accession>
<dbReference type="GO" id="GO:0016717">
    <property type="term" value="F:oxidoreductase activity, acting on paired donors, with oxidation of a pair of donors resulting in the reduction of molecular oxygen to two molecules of water"/>
    <property type="evidence" value="ECO:0007669"/>
    <property type="project" value="TreeGrafter"/>
</dbReference>
<dbReference type="InterPro" id="IPR012171">
    <property type="entry name" value="Fatty_acid_desaturase"/>
</dbReference>